<dbReference type="AlphaFoldDB" id="A0A9P6IVZ7"/>
<evidence type="ECO:0000313" key="2">
    <source>
        <dbReference type="Proteomes" id="UP000738359"/>
    </source>
</evidence>
<protein>
    <submittedName>
        <fullName evidence="1">Uncharacterized protein</fullName>
    </submittedName>
</protein>
<keyword evidence="2" id="KW-1185">Reference proteome</keyword>
<organism evidence="1 2">
    <name type="scientific">Mortierella alpina</name>
    <name type="common">Oleaginous fungus</name>
    <name type="synonym">Mortierella renispora</name>
    <dbReference type="NCBI Taxonomy" id="64518"/>
    <lineage>
        <taxon>Eukaryota</taxon>
        <taxon>Fungi</taxon>
        <taxon>Fungi incertae sedis</taxon>
        <taxon>Mucoromycota</taxon>
        <taxon>Mortierellomycotina</taxon>
        <taxon>Mortierellomycetes</taxon>
        <taxon>Mortierellales</taxon>
        <taxon>Mortierellaceae</taxon>
        <taxon>Mortierella</taxon>
    </lineage>
</organism>
<dbReference type="OrthoDB" id="550575at2759"/>
<reference evidence="1" key="1">
    <citation type="journal article" date="2020" name="Fungal Divers.">
        <title>Resolving the Mortierellaceae phylogeny through synthesis of multi-gene phylogenetics and phylogenomics.</title>
        <authorList>
            <person name="Vandepol N."/>
            <person name="Liber J."/>
            <person name="Desiro A."/>
            <person name="Na H."/>
            <person name="Kennedy M."/>
            <person name="Barry K."/>
            <person name="Grigoriev I.V."/>
            <person name="Miller A.N."/>
            <person name="O'Donnell K."/>
            <person name="Stajich J.E."/>
            <person name="Bonito G."/>
        </authorList>
    </citation>
    <scope>NUCLEOTIDE SEQUENCE</scope>
    <source>
        <strain evidence="1">CK1249</strain>
    </source>
</reference>
<name>A0A9P6IVZ7_MORAP</name>
<dbReference type="Proteomes" id="UP000738359">
    <property type="component" value="Unassembled WGS sequence"/>
</dbReference>
<dbReference type="InterPro" id="IPR032675">
    <property type="entry name" value="LRR_dom_sf"/>
</dbReference>
<sequence length="115" mass="13400">MAMVPEEPGWGCKNLETLELCYSGMDTIFGIPEVLRRQIGQLPKLKHLSLQRNGPWGGQALYEKESVRRAVYSWKALPNLRRLELRGANAFMDETLVCDVEKQWPQLEWVRYSYD</sequence>
<gene>
    <name evidence="1" type="ORF">BGZ70_001342</name>
</gene>
<proteinExistence type="predicted"/>
<dbReference type="SUPFAM" id="SSF52047">
    <property type="entry name" value="RNI-like"/>
    <property type="match status" value="1"/>
</dbReference>
<accession>A0A9P6IVZ7</accession>
<evidence type="ECO:0000313" key="1">
    <source>
        <dbReference type="EMBL" id="KAF9950463.1"/>
    </source>
</evidence>
<comment type="caution">
    <text evidence="1">The sequence shown here is derived from an EMBL/GenBank/DDBJ whole genome shotgun (WGS) entry which is preliminary data.</text>
</comment>
<dbReference type="EMBL" id="JAAAHY010001299">
    <property type="protein sequence ID" value="KAF9950463.1"/>
    <property type="molecule type" value="Genomic_DNA"/>
</dbReference>
<dbReference type="Gene3D" id="3.80.10.10">
    <property type="entry name" value="Ribonuclease Inhibitor"/>
    <property type="match status" value="1"/>
</dbReference>